<proteinExistence type="predicted"/>
<evidence type="ECO:0000313" key="4">
    <source>
        <dbReference type="EMBL" id="MCW5323055.1"/>
    </source>
</evidence>
<dbReference type="InterPro" id="IPR053142">
    <property type="entry name" value="PchR_regulatory_protein"/>
</dbReference>
<accession>A0ABT3KXI6</accession>
<organism evidence="4 5">
    <name type="scientific">Verminephrobacter aporrectodeae subsp. tuberculatae</name>
    <dbReference type="NCBI Taxonomy" id="1110392"/>
    <lineage>
        <taxon>Bacteria</taxon>
        <taxon>Pseudomonadati</taxon>
        <taxon>Pseudomonadota</taxon>
        <taxon>Betaproteobacteria</taxon>
        <taxon>Burkholderiales</taxon>
        <taxon>Comamonadaceae</taxon>
        <taxon>Verminephrobacter</taxon>
    </lineage>
</organism>
<feature type="domain" description="HTH araC/xylS-type" evidence="3">
    <location>
        <begin position="234"/>
        <end position="331"/>
    </location>
</feature>
<dbReference type="Pfam" id="PF12833">
    <property type="entry name" value="HTH_18"/>
    <property type="match status" value="1"/>
</dbReference>
<dbReference type="SMART" id="SM00342">
    <property type="entry name" value="HTH_ARAC"/>
    <property type="match status" value="1"/>
</dbReference>
<keyword evidence="2" id="KW-0804">Transcription</keyword>
<keyword evidence="1" id="KW-0805">Transcription regulation</keyword>
<name>A0ABT3KXI6_9BURK</name>
<evidence type="ECO:0000256" key="2">
    <source>
        <dbReference type="ARBA" id="ARBA00023163"/>
    </source>
</evidence>
<dbReference type="PANTHER" id="PTHR47893:SF1">
    <property type="entry name" value="REGULATORY PROTEIN PCHR"/>
    <property type="match status" value="1"/>
</dbReference>
<dbReference type="InterPro" id="IPR018060">
    <property type="entry name" value="HTH_AraC"/>
</dbReference>
<dbReference type="SUPFAM" id="SSF46689">
    <property type="entry name" value="Homeodomain-like"/>
    <property type="match status" value="2"/>
</dbReference>
<comment type="caution">
    <text evidence="4">The sequence shown here is derived from an EMBL/GenBank/DDBJ whole genome shotgun (WGS) entry which is preliminary data.</text>
</comment>
<keyword evidence="5" id="KW-1185">Reference proteome</keyword>
<gene>
    <name evidence="4" type="ORF">D5039_18480</name>
</gene>
<dbReference type="Gene3D" id="1.10.10.60">
    <property type="entry name" value="Homeodomain-like"/>
    <property type="match status" value="1"/>
</dbReference>
<dbReference type="InterPro" id="IPR009057">
    <property type="entry name" value="Homeodomain-like_sf"/>
</dbReference>
<dbReference type="Proteomes" id="UP001208935">
    <property type="component" value="Unassembled WGS sequence"/>
</dbReference>
<evidence type="ECO:0000256" key="1">
    <source>
        <dbReference type="ARBA" id="ARBA00023015"/>
    </source>
</evidence>
<dbReference type="PROSITE" id="PS01124">
    <property type="entry name" value="HTH_ARAC_FAMILY_2"/>
    <property type="match status" value="1"/>
</dbReference>
<evidence type="ECO:0000313" key="5">
    <source>
        <dbReference type="Proteomes" id="UP001208935"/>
    </source>
</evidence>
<protein>
    <submittedName>
        <fullName evidence="4">AraC family transcriptional regulator</fullName>
    </submittedName>
</protein>
<sequence>MLFVCNPCTRTGCTGAQGGHMPYRVSLEIPRRQETRRHGWVRQQLPDEFGECLTDSLWIGPDFSLLQTRYQPRKDLVEDSVKQREQPVLAITLGLAGESAYRSRCGKELCFRRGYTTVSTFRCIQGERHYQGHCGVEQLRLLIGAETLDYYLESETARKLLLGGKGGVEQLAHHPTTGVSQAHANALLRETQNESPDKLQTHIHALNLLAEQLRHLQLPKRMPRYCQRDIEKLDAARSILESPTDQRLTVSELAAAVGLNECKLREGFRHRFNTSPHRLLLEVKMKKAWQLLETGCQVAEAAYSVGYEHPGNFSAAFSRFFGCAPKSVFGPKC</sequence>
<dbReference type="PANTHER" id="PTHR47893">
    <property type="entry name" value="REGULATORY PROTEIN PCHR"/>
    <property type="match status" value="1"/>
</dbReference>
<evidence type="ECO:0000259" key="3">
    <source>
        <dbReference type="PROSITE" id="PS01124"/>
    </source>
</evidence>
<reference evidence="5" key="1">
    <citation type="submission" date="2023-07" db="EMBL/GenBank/DDBJ databases">
        <title>Verminephrobacter genomes.</title>
        <authorList>
            <person name="Lund M.B."/>
        </authorList>
    </citation>
    <scope>NUCLEOTIDE SEQUENCE [LARGE SCALE GENOMIC DNA]</scope>
    <source>
        <strain evidence="5">AtM5-05</strain>
    </source>
</reference>
<dbReference type="EMBL" id="QZCW01000003">
    <property type="protein sequence ID" value="MCW5323055.1"/>
    <property type="molecule type" value="Genomic_DNA"/>
</dbReference>